<dbReference type="Pfam" id="PF21597">
    <property type="entry name" value="TetR_C_43"/>
    <property type="match status" value="1"/>
</dbReference>
<dbReference type="PROSITE" id="PS50977">
    <property type="entry name" value="HTH_TETR_2"/>
    <property type="match status" value="1"/>
</dbReference>
<sequence>MRSDARRNRDRLLAAAREEFAAQGRGASLNRIAQQAGVGPGTLYRHFPSAQALLVAIISEDVAALCARGEELLAHPSAGEALRAWLRALAVHASAMRGLVAVEALGGGAALAECHDAIRAAGSRLLRRAEEEAGERYQVDIDDLLVAVNAMAWAGEQAPQDHARLDRLLALLMRGLPSAG</sequence>
<evidence type="ECO:0000256" key="2">
    <source>
        <dbReference type="ARBA" id="ARBA00023125"/>
    </source>
</evidence>
<dbReference type="InterPro" id="IPR001647">
    <property type="entry name" value="HTH_TetR"/>
</dbReference>
<evidence type="ECO:0000256" key="4">
    <source>
        <dbReference type="PROSITE-ProRule" id="PRU00335"/>
    </source>
</evidence>
<evidence type="ECO:0000256" key="3">
    <source>
        <dbReference type="ARBA" id="ARBA00023163"/>
    </source>
</evidence>
<dbReference type="PANTHER" id="PTHR30055:SF234">
    <property type="entry name" value="HTH-TYPE TRANSCRIPTIONAL REGULATOR BETI"/>
    <property type="match status" value="1"/>
</dbReference>
<feature type="domain" description="HTH tetR-type" evidence="5">
    <location>
        <begin position="6"/>
        <end position="65"/>
    </location>
</feature>
<proteinExistence type="predicted"/>
<reference evidence="6" key="1">
    <citation type="submission" date="2020-11" db="EMBL/GenBank/DDBJ databases">
        <title>Isolation and identification of active actinomycetes.</title>
        <authorList>
            <person name="Sun X."/>
        </authorList>
    </citation>
    <scope>NUCLEOTIDE SEQUENCE</scope>
    <source>
        <strain evidence="6">NEAU-A11</strain>
    </source>
</reference>
<dbReference type="GO" id="GO:0003700">
    <property type="term" value="F:DNA-binding transcription factor activity"/>
    <property type="evidence" value="ECO:0007669"/>
    <property type="project" value="TreeGrafter"/>
</dbReference>
<keyword evidence="2 4" id="KW-0238">DNA-binding</keyword>
<dbReference type="InterPro" id="IPR050109">
    <property type="entry name" value="HTH-type_TetR-like_transc_reg"/>
</dbReference>
<dbReference type="Pfam" id="PF00440">
    <property type="entry name" value="TetR_N"/>
    <property type="match status" value="1"/>
</dbReference>
<evidence type="ECO:0000313" key="6">
    <source>
        <dbReference type="EMBL" id="MBG0561086.1"/>
    </source>
</evidence>
<comment type="caution">
    <text evidence="6">The sequence shown here is derived from an EMBL/GenBank/DDBJ whole genome shotgun (WGS) entry which is preliminary data.</text>
</comment>
<dbReference type="RefSeq" id="WP_196412902.1">
    <property type="nucleotide sequence ID" value="NZ_JADQTO010000003.1"/>
</dbReference>
<evidence type="ECO:0000256" key="1">
    <source>
        <dbReference type="ARBA" id="ARBA00023015"/>
    </source>
</evidence>
<keyword evidence="1" id="KW-0805">Transcription regulation</keyword>
<dbReference type="Gene3D" id="1.10.357.10">
    <property type="entry name" value="Tetracycline Repressor, domain 2"/>
    <property type="match status" value="1"/>
</dbReference>
<dbReference type="InterPro" id="IPR049445">
    <property type="entry name" value="TetR_SbtR-like_C"/>
</dbReference>
<dbReference type="InterPro" id="IPR009057">
    <property type="entry name" value="Homeodomain-like_sf"/>
</dbReference>
<dbReference type="PRINTS" id="PR00455">
    <property type="entry name" value="HTHTETR"/>
</dbReference>
<evidence type="ECO:0000259" key="5">
    <source>
        <dbReference type="PROSITE" id="PS50977"/>
    </source>
</evidence>
<dbReference type="SUPFAM" id="SSF46689">
    <property type="entry name" value="Homeodomain-like"/>
    <property type="match status" value="1"/>
</dbReference>
<keyword evidence="7" id="KW-1185">Reference proteome</keyword>
<organism evidence="6 7">
    <name type="scientific">Actinoplanes aureus</name>
    <dbReference type="NCBI Taxonomy" id="2792083"/>
    <lineage>
        <taxon>Bacteria</taxon>
        <taxon>Bacillati</taxon>
        <taxon>Actinomycetota</taxon>
        <taxon>Actinomycetes</taxon>
        <taxon>Micromonosporales</taxon>
        <taxon>Micromonosporaceae</taxon>
        <taxon>Actinoplanes</taxon>
    </lineage>
</organism>
<dbReference type="EMBL" id="JADQTO010000003">
    <property type="protein sequence ID" value="MBG0561086.1"/>
    <property type="molecule type" value="Genomic_DNA"/>
</dbReference>
<evidence type="ECO:0000313" key="7">
    <source>
        <dbReference type="Proteomes" id="UP000598146"/>
    </source>
</evidence>
<keyword evidence="3" id="KW-0804">Transcription</keyword>
<feature type="DNA-binding region" description="H-T-H motif" evidence="4">
    <location>
        <begin position="28"/>
        <end position="47"/>
    </location>
</feature>
<gene>
    <name evidence="6" type="ORF">I4J89_06380</name>
</gene>
<dbReference type="AlphaFoldDB" id="A0A931C6L9"/>
<accession>A0A931C6L9</accession>
<dbReference type="GO" id="GO:0000976">
    <property type="term" value="F:transcription cis-regulatory region binding"/>
    <property type="evidence" value="ECO:0007669"/>
    <property type="project" value="TreeGrafter"/>
</dbReference>
<dbReference type="Proteomes" id="UP000598146">
    <property type="component" value="Unassembled WGS sequence"/>
</dbReference>
<dbReference type="PANTHER" id="PTHR30055">
    <property type="entry name" value="HTH-TYPE TRANSCRIPTIONAL REGULATOR RUTR"/>
    <property type="match status" value="1"/>
</dbReference>
<protein>
    <submittedName>
        <fullName evidence="6">TetR/AcrR family transcriptional regulator</fullName>
    </submittedName>
</protein>
<name>A0A931C6L9_9ACTN</name>